<sequence>MSDIINRVANSPIMTIDLETFYRTEERVIFDLKDYLFQGLVLKEMDFRLALKQMNWEQYNGKVVSVQCSVDAIVPVWAFILVGTYLSKINVEYVLGDLDTLEQNLFEKALSIVDPLVYKDRPVVIKGCSKFPIPLFAYGKIVSMIQGHAKSIMYGEPCSTVPLYKAPK</sequence>
<gene>
    <name evidence="1" type="ORF">MM213_07240</name>
</gene>
<organism evidence="1 2">
    <name type="scientific">Belliella alkalica</name>
    <dbReference type="NCBI Taxonomy" id="1730871"/>
    <lineage>
        <taxon>Bacteria</taxon>
        <taxon>Pseudomonadati</taxon>
        <taxon>Bacteroidota</taxon>
        <taxon>Cytophagia</taxon>
        <taxon>Cytophagales</taxon>
        <taxon>Cyclobacteriaceae</taxon>
        <taxon>Belliella</taxon>
    </lineage>
</organism>
<evidence type="ECO:0000313" key="1">
    <source>
        <dbReference type="EMBL" id="MCH7413270.1"/>
    </source>
</evidence>
<name>A0ABS9VA11_9BACT</name>
<proteinExistence type="predicted"/>
<dbReference type="Pfam" id="PF10652">
    <property type="entry name" value="DUF2480"/>
    <property type="match status" value="1"/>
</dbReference>
<accession>A0ABS9VA11</accession>
<protein>
    <submittedName>
        <fullName evidence="1">DUF2480 family protein</fullName>
    </submittedName>
</protein>
<reference evidence="1" key="1">
    <citation type="submission" date="2022-03" db="EMBL/GenBank/DDBJ databases">
        <title>De novo assembled genomes of Belliella spp. (Cyclobacteriaceae) strains.</title>
        <authorList>
            <person name="Szabo A."/>
            <person name="Korponai K."/>
            <person name="Felfoldi T."/>
        </authorList>
    </citation>
    <scope>NUCLEOTIDE SEQUENCE</scope>
    <source>
        <strain evidence="1">DSM 111903</strain>
    </source>
</reference>
<dbReference type="InterPro" id="IPR018914">
    <property type="entry name" value="DUF2480"/>
</dbReference>
<dbReference type="Proteomes" id="UP001165430">
    <property type="component" value="Unassembled WGS sequence"/>
</dbReference>
<evidence type="ECO:0000313" key="2">
    <source>
        <dbReference type="Proteomes" id="UP001165430"/>
    </source>
</evidence>
<dbReference type="RefSeq" id="WP_241410882.1">
    <property type="nucleotide sequence ID" value="NZ_JAKZGO010000005.1"/>
</dbReference>
<comment type="caution">
    <text evidence="1">The sequence shown here is derived from an EMBL/GenBank/DDBJ whole genome shotgun (WGS) entry which is preliminary data.</text>
</comment>
<keyword evidence="2" id="KW-1185">Reference proteome</keyword>
<dbReference type="EMBL" id="JAKZGO010000005">
    <property type="protein sequence ID" value="MCH7413270.1"/>
    <property type="molecule type" value="Genomic_DNA"/>
</dbReference>